<reference evidence="5" key="1">
    <citation type="submission" date="2021-02" db="EMBL/GenBank/DDBJ databases">
        <authorList>
            <person name="Nowell W R."/>
        </authorList>
    </citation>
    <scope>NUCLEOTIDE SEQUENCE</scope>
</reference>
<keyword evidence="2 3" id="KW-0802">TPR repeat</keyword>
<dbReference type="Gene3D" id="1.25.40.10">
    <property type="entry name" value="Tetratricopeptide repeat domain"/>
    <property type="match status" value="3"/>
</dbReference>
<dbReference type="PANTHER" id="PTHR45641">
    <property type="entry name" value="TETRATRICOPEPTIDE REPEAT PROTEIN (AFU_ORTHOLOGUE AFUA_6G03870)"/>
    <property type="match status" value="1"/>
</dbReference>
<feature type="repeat" description="TPR" evidence="3">
    <location>
        <begin position="574"/>
        <end position="607"/>
    </location>
</feature>
<organism evidence="5 6">
    <name type="scientific">Rotaria magnacalcarata</name>
    <dbReference type="NCBI Taxonomy" id="392030"/>
    <lineage>
        <taxon>Eukaryota</taxon>
        <taxon>Metazoa</taxon>
        <taxon>Spiralia</taxon>
        <taxon>Gnathifera</taxon>
        <taxon>Rotifera</taxon>
        <taxon>Eurotatoria</taxon>
        <taxon>Bdelloidea</taxon>
        <taxon>Philodinida</taxon>
        <taxon>Philodinidae</taxon>
        <taxon>Rotaria</taxon>
    </lineage>
</organism>
<dbReference type="AlphaFoldDB" id="A0A814FXC8"/>
<feature type="domain" description="ADP ribosyltransferase" evidence="4">
    <location>
        <begin position="209"/>
        <end position="383"/>
    </location>
</feature>
<dbReference type="Pfam" id="PF03496">
    <property type="entry name" value="ADPrib_exo_Tox"/>
    <property type="match status" value="1"/>
</dbReference>
<dbReference type="InterPro" id="IPR019734">
    <property type="entry name" value="TPR_rpt"/>
</dbReference>
<dbReference type="Gene3D" id="3.90.176.10">
    <property type="entry name" value="Toxin ADP-ribosyltransferase, Chain A, domain 1"/>
    <property type="match status" value="1"/>
</dbReference>
<dbReference type="Pfam" id="PF13424">
    <property type="entry name" value="TPR_12"/>
    <property type="match status" value="3"/>
</dbReference>
<dbReference type="SUPFAM" id="SSF48452">
    <property type="entry name" value="TPR-like"/>
    <property type="match status" value="2"/>
</dbReference>
<dbReference type="PANTHER" id="PTHR45641:SF19">
    <property type="entry name" value="NEPHROCYSTIN-3"/>
    <property type="match status" value="1"/>
</dbReference>
<evidence type="ECO:0000313" key="6">
    <source>
        <dbReference type="Proteomes" id="UP000663855"/>
    </source>
</evidence>
<dbReference type="PROSITE" id="PS50293">
    <property type="entry name" value="TPR_REGION"/>
    <property type="match status" value="1"/>
</dbReference>
<dbReference type="InterPro" id="IPR011990">
    <property type="entry name" value="TPR-like_helical_dom_sf"/>
</dbReference>
<dbReference type="Pfam" id="PF13374">
    <property type="entry name" value="TPR_10"/>
    <property type="match status" value="1"/>
</dbReference>
<evidence type="ECO:0000256" key="1">
    <source>
        <dbReference type="ARBA" id="ARBA00022737"/>
    </source>
</evidence>
<dbReference type="EMBL" id="CAJNOV010000119">
    <property type="protein sequence ID" value="CAF0990713.1"/>
    <property type="molecule type" value="Genomic_DNA"/>
</dbReference>
<evidence type="ECO:0000259" key="4">
    <source>
        <dbReference type="Pfam" id="PF03496"/>
    </source>
</evidence>
<feature type="repeat" description="TPR" evidence="3">
    <location>
        <begin position="448"/>
        <end position="481"/>
    </location>
</feature>
<name>A0A814FXC8_9BILA</name>
<dbReference type="SUPFAM" id="SSF56399">
    <property type="entry name" value="ADP-ribosylation"/>
    <property type="match status" value="1"/>
</dbReference>
<keyword evidence="1" id="KW-0677">Repeat</keyword>
<accession>A0A814FXC8</accession>
<evidence type="ECO:0000313" key="5">
    <source>
        <dbReference type="EMBL" id="CAF0990713.1"/>
    </source>
</evidence>
<dbReference type="PROSITE" id="PS50005">
    <property type="entry name" value="TPR"/>
    <property type="match status" value="3"/>
</dbReference>
<dbReference type="Proteomes" id="UP000663855">
    <property type="component" value="Unassembled WGS sequence"/>
</dbReference>
<dbReference type="PROSITE" id="PS51996">
    <property type="entry name" value="TR_MART"/>
    <property type="match status" value="1"/>
</dbReference>
<dbReference type="SMART" id="SM00028">
    <property type="entry name" value="TPR"/>
    <property type="match status" value="7"/>
</dbReference>
<gene>
    <name evidence="5" type="ORF">CJN711_LOCUS1840</name>
</gene>
<comment type="caution">
    <text evidence="5">The sequence shown here is derived from an EMBL/GenBank/DDBJ whole genome shotgun (WGS) entry which is preliminary data.</text>
</comment>
<evidence type="ECO:0000256" key="2">
    <source>
        <dbReference type="ARBA" id="ARBA00022803"/>
    </source>
</evidence>
<proteinExistence type="predicted"/>
<protein>
    <recommendedName>
        <fullName evidence="4">ADP ribosyltransferase domain-containing protein</fullName>
    </recommendedName>
</protein>
<feature type="repeat" description="TPR" evidence="3">
    <location>
        <begin position="490"/>
        <end position="523"/>
    </location>
</feature>
<evidence type="ECO:0000256" key="3">
    <source>
        <dbReference type="PROSITE-ProRule" id="PRU00339"/>
    </source>
</evidence>
<dbReference type="InterPro" id="IPR003540">
    <property type="entry name" value="ADP-ribosyltransferase"/>
</dbReference>
<sequence>MASKISAPNARDLQPVETLKNKENIRLIWLDGSIDDSKDSMHTQNLLLEFNPAAQFYTDSARCVDFVKSIQGEQILLIISGALARDVLPQISRLRSVIAVFIFCRNREFHVKLLSEYSKIVDIFIVQDELLRLLRDTMTIVEKQAFTFSLFDQTQKSTRDLSKDSASFLWNQLLLYVLKKMPQDDQAKNEMLTTCSNYYAMNKKELNKIEQFRKSYSREQAIKWYTDECFLYKLLNNAIRTEDIELLYAFRFYIIDLCNALEKESKKLKTGGVLKLYRGQQIPNGEFEKLRKATGTLISTNGFLSTSRSIDVALRFIRQLPANDDMTLCIFEINADPNVTAVVFADIDKYSKMQGEQEVLFGLNSTFKIDHIKMEKKLNVWKIGLSTTAEASTRIEQFMKLQDDQLQLISPLVSFGCLLLNELGQIERAKCYFDKLLHSLPSEHPDIASIQNNLGNVYRIKGDLNLALKYYEEAYLKRRSNLSENHPHISGSLHNIGLIYRDKGDFDRALDYLHQSLAIDEKNYPGDHSNKAITLENIGFAYQSKGDLDCALAWFKRAFDMYTRVLPAPHPYIASALGNLGSVYEKKGDMDRAIDFYRQRLEMAEECLPPDHCDLSSYLNRVAQTYKKKNDKKTALMLCEKQLASQKTILGDKHPRIASTLMTIGDVCGDEKTRQYYEEALSVLESCTPCSELTLIDCLTMLGAIALDDGRMEDGIAHWKYVLDVRRRIHSSDHPAIAEQLQRLGEAYFETMHNYPEAFRYFSESLTVYRANYGNQHEDVIEVKEYLRKVKEKMTDSQFSFYSCLFEYLINLSFS</sequence>
<dbReference type="GO" id="GO:0005576">
    <property type="term" value="C:extracellular region"/>
    <property type="evidence" value="ECO:0007669"/>
    <property type="project" value="InterPro"/>
</dbReference>